<sequence length="422" mass="47250">MAESGPAIVVDDVSKRFRLYKERAGSVKEMFTKFRNERYDDFWAVKEVSLQVEHGQVYGLVGHNGSGKSSLLKMMAGILKPTMGEIRTDGRISALLELGAGFHPDLTGRENIYLNASILGLQRKEVDGLFDEIVDFSGLSGFIDSPVKHYSSGMFVRLGFSVAVHVNPQILIIDEVIAVGDEEFQRRCFEHLYKLRNNGVTIVMVTHSLQIVRQMCDRAAWLDHGQVMCEGPAVDVVHEYLDKVNLAEAQRLEVEDELRAEMDRAAEIAQRVSTSSADRPIVLREVEVLDENKRPTRLFRTAEPMTVRFHYESRADVPEPIFSFAIESQNGVLVANPALPVSRRPEMLRSGRGFIDYEVPSLAVGPGEYSLSAAIHDKDAMIVLDKRERILTFRVDTDEPIAGIMDLLGEWQDPEIGEGTTA</sequence>
<dbReference type="GO" id="GO:0016020">
    <property type="term" value="C:membrane"/>
    <property type="evidence" value="ECO:0007669"/>
    <property type="project" value="InterPro"/>
</dbReference>
<evidence type="ECO:0000256" key="3">
    <source>
        <dbReference type="ARBA" id="ARBA00022741"/>
    </source>
</evidence>
<organism evidence="7">
    <name type="scientific">freshwater metagenome</name>
    <dbReference type="NCBI Taxonomy" id="449393"/>
    <lineage>
        <taxon>unclassified sequences</taxon>
        <taxon>metagenomes</taxon>
        <taxon>ecological metagenomes</taxon>
    </lineage>
</organism>
<dbReference type="Gene3D" id="3.40.50.300">
    <property type="entry name" value="P-loop containing nucleotide triphosphate hydrolases"/>
    <property type="match status" value="1"/>
</dbReference>
<evidence type="ECO:0000256" key="4">
    <source>
        <dbReference type="ARBA" id="ARBA00022840"/>
    </source>
</evidence>
<dbReference type="SUPFAM" id="SSF52540">
    <property type="entry name" value="P-loop containing nucleoside triphosphate hydrolases"/>
    <property type="match status" value="1"/>
</dbReference>
<dbReference type="InterPro" id="IPR003439">
    <property type="entry name" value="ABC_transporter-like_ATP-bd"/>
</dbReference>
<name>A0A6J6H3W8_9ZZZZ</name>
<dbReference type="CDD" id="cd10147">
    <property type="entry name" value="Wzt_C-like"/>
    <property type="match status" value="1"/>
</dbReference>
<dbReference type="InterPro" id="IPR029439">
    <property type="entry name" value="Wzt_C"/>
</dbReference>
<dbReference type="CDD" id="cd03220">
    <property type="entry name" value="ABC_KpsT_Wzt"/>
    <property type="match status" value="1"/>
</dbReference>
<dbReference type="GO" id="GO:0005524">
    <property type="term" value="F:ATP binding"/>
    <property type="evidence" value="ECO:0007669"/>
    <property type="project" value="UniProtKB-KW"/>
</dbReference>
<keyword evidence="4" id="KW-0067">ATP-binding</keyword>
<dbReference type="PROSITE" id="PS00211">
    <property type="entry name" value="ABC_TRANSPORTER_1"/>
    <property type="match status" value="1"/>
</dbReference>
<dbReference type="Pfam" id="PF14524">
    <property type="entry name" value="Wzt_C"/>
    <property type="match status" value="1"/>
</dbReference>
<feature type="coiled-coil region" evidence="5">
    <location>
        <begin position="237"/>
        <end position="264"/>
    </location>
</feature>
<dbReference type="InterPro" id="IPR027417">
    <property type="entry name" value="P-loop_NTPase"/>
</dbReference>
<dbReference type="EMBL" id="CAEZUP010000017">
    <property type="protein sequence ID" value="CAB4603438.1"/>
    <property type="molecule type" value="Genomic_DNA"/>
</dbReference>
<dbReference type="Gene3D" id="2.70.50.60">
    <property type="entry name" value="abc- transporter (atp binding component) like domain"/>
    <property type="match status" value="1"/>
</dbReference>
<proteinExistence type="inferred from homology"/>
<evidence type="ECO:0000313" key="7">
    <source>
        <dbReference type="EMBL" id="CAB4603438.1"/>
    </source>
</evidence>
<dbReference type="InterPro" id="IPR050683">
    <property type="entry name" value="Bact_Polysacc_Export_ATP-bd"/>
</dbReference>
<protein>
    <submittedName>
        <fullName evidence="7">Unannotated protein</fullName>
    </submittedName>
</protein>
<dbReference type="AlphaFoldDB" id="A0A6J6H3W8"/>
<accession>A0A6J6H3W8</accession>
<dbReference type="SMART" id="SM00382">
    <property type="entry name" value="AAA"/>
    <property type="match status" value="1"/>
</dbReference>
<gene>
    <name evidence="7" type="ORF">UFOPK1835_00593</name>
</gene>
<dbReference type="InterPro" id="IPR003593">
    <property type="entry name" value="AAA+_ATPase"/>
</dbReference>
<dbReference type="PANTHER" id="PTHR46743:SF2">
    <property type="entry name" value="TEICHOIC ACIDS EXPORT ATP-BINDING PROTEIN TAGH"/>
    <property type="match status" value="1"/>
</dbReference>
<evidence type="ECO:0000256" key="2">
    <source>
        <dbReference type="ARBA" id="ARBA00022448"/>
    </source>
</evidence>
<dbReference type="PANTHER" id="PTHR46743">
    <property type="entry name" value="TEICHOIC ACIDS EXPORT ATP-BINDING PROTEIN TAGH"/>
    <property type="match status" value="1"/>
</dbReference>
<reference evidence="7" key="1">
    <citation type="submission" date="2020-05" db="EMBL/GenBank/DDBJ databases">
        <authorList>
            <person name="Chiriac C."/>
            <person name="Salcher M."/>
            <person name="Ghai R."/>
            <person name="Kavagutti S V."/>
        </authorList>
    </citation>
    <scope>NUCLEOTIDE SEQUENCE</scope>
</reference>
<feature type="domain" description="ABC transporter" evidence="6">
    <location>
        <begin position="8"/>
        <end position="249"/>
    </location>
</feature>
<dbReference type="GO" id="GO:0016887">
    <property type="term" value="F:ATP hydrolysis activity"/>
    <property type="evidence" value="ECO:0007669"/>
    <property type="project" value="InterPro"/>
</dbReference>
<evidence type="ECO:0000259" key="6">
    <source>
        <dbReference type="PROSITE" id="PS50893"/>
    </source>
</evidence>
<dbReference type="InterPro" id="IPR017871">
    <property type="entry name" value="ABC_transporter-like_CS"/>
</dbReference>
<evidence type="ECO:0000256" key="5">
    <source>
        <dbReference type="SAM" id="Coils"/>
    </source>
</evidence>
<keyword evidence="5" id="KW-0175">Coiled coil</keyword>
<dbReference type="PROSITE" id="PS50893">
    <property type="entry name" value="ABC_TRANSPORTER_2"/>
    <property type="match status" value="1"/>
</dbReference>
<dbReference type="InterPro" id="IPR015860">
    <property type="entry name" value="ABC_transpr_TagH-like"/>
</dbReference>
<comment type="similarity">
    <text evidence="1">Belongs to the ABC transporter superfamily.</text>
</comment>
<evidence type="ECO:0000256" key="1">
    <source>
        <dbReference type="ARBA" id="ARBA00005417"/>
    </source>
</evidence>
<keyword evidence="2" id="KW-0813">Transport</keyword>
<dbReference type="Pfam" id="PF00005">
    <property type="entry name" value="ABC_tran"/>
    <property type="match status" value="1"/>
</dbReference>
<dbReference type="GO" id="GO:0140359">
    <property type="term" value="F:ABC-type transporter activity"/>
    <property type="evidence" value="ECO:0007669"/>
    <property type="project" value="InterPro"/>
</dbReference>
<keyword evidence="3" id="KW-0547">Nucleotide-binding</keyword>